<evidence type="ECO:0000313" key="4">
    <source>
        <dbReference type="EMBL" id="MDW9250835.1"/>
    </source>
</evidence>
<comment type="caution">
    <text evidence="4">The sequence shown here is derived from an EMBL/GenBank/DDBJ whole genome shotgun (WGS) entry which is preliminary data.</text>
</comment>
<dbReference type="GeneID" id="45117687"/>
<proteinExistence type="inferred from homology"/>
<comment type="function">
    <text evidence="1">Required for the efficient initiation of filament assembly.</text>
</comment>
<dbReference type="Proteomes" id="UP001272137">
    <property type="component" value="Unassembled WGS sequence"/>
</dbReference>
<gene>
    <name evidence="4" type="ORF">C7S16_5859</name>
</gene>
<comment type="similarity">
    <text evidence="2">Belongs to the FlgN family.</text>
</comment>
<evidence type="ECO:0000256" key="3">
    <source>
        <dbReference type="ARBA" id="ARBA00022795"/>
    </source>
</evidence>
<dbReference type="KEGG" id="btha:DR62_5095"/>
<dbReference type="RefSeq" id="WP_009894847.1">
    <property type="nucleotide sequence ID" value="NZ_CM125683.1"/>
</dbReference>
<accession>A0AAW9CK06</accession>
<evidence type="ECO:0000313" key="5">
    <source>
        <dbReference type="Proteomes" id="UP001272137"/>
    </source>
</evidence>
<dbReference type="Pfam" id="PF05130">
    <property type="entry name" value="FlgN"/>
    <property type="match status" value="1"/>
</dbReference>
<dbReference type="AlphaFoldDB" id="A0AAW9CK06"/>
<keyword evidence="3" id="KW-1005">Bacterial flagellum biogenesis</keyword>
<organism evidence="4 5">
    <name type="scientific">Burkholderia thailandensis</name>
    <dbReference type="NCBI Taxonomy" id="57975"/>
    <lineage>
        <taxon>Bacteria</taxon>
        <taxon>Pseudomonadati</taxon>
        <taxon>Pseudomonadota</taxon>
        <taxon>Betaproteobacteria</taxon>
        <taxon>Burkholderiales</taxon>
        <taxon>Burkholderiaceae</taxon>
        <taxon>Burkholderia</taxon>
        <taxon>pseudomallei group</taxon>
    </lineage>
</organism>
<dbReference type="InterPro" id="IPR007809">
    <property type="entry name" value="FlgN-like"/>
</dbReference>
<evidence type="ECO:0000256" key="1">
    <source>
        <dbReference type="ARBA" id="ARBA00002397"/>
    </source>
</evidence>
<reference evidence="4" key="1">
    <citation type="submission" date="2018-08" db="EMBL/GenBank/DDBJ databases">
        <title>Identification of Burkholderia cepacia strains that express a Burkholderia pseudomallei-like capsular polysaccharide.</title>
        <authorList>
            <person name="Burtnick M.N."/>
            <person name="Vongsouvath M."/>
            <person name="Newton P."/>
            <person name="Wuthiekanun V."/>
            <person name="Limmathurotsakul D."/>
            <person name="Brett P.J."/>
            <person name="Chantratita N."/>
            <person name="Dance D.A."/>
        </authorList>
    </citation>
    <scope>NUCLEOTIDE SEQUENCE</scope>
    <source>
        <strain evidence="4">SBXCC001</strain>
    </source>
</reference>
<protein>
    <submittedName>
        <fullName evidence="4">FlgN family protein</fullName>
    </submittedName>
</protein>
<dbReference type="InterPro" id="IPR036679">
    <property type="entry name" value="FlgN-like_sf"/>
</dbReference>
<name>A0AAW9CK06_BURTH</name>
<dbReference type="SUPFAM" id="SSF140566">
    <property type="entry name" value="FlgN-like"/>
    <property type="match status" value="1"/>
</dbReference>
<dbReference type="GO" id="GO:0044780">
    <property type="term" value="P:bacterial-type flagellum assembly"/>
    <property type="evidence" value="ECO:0007669"/>
    <property type="project" value="InterPro"/>
</dbReference>
<dbReference type="Gene3D" id="1.20.58.300">
    <property type="entry name" value="FlgN-like"/>
    <property type="match status" value="1"/>
</dbReference>
<evidence type="ECO:0000256" key="2">
    <source>
        <dbReference type="ARBA" id="ARBA00007703"/>
    </source>
</evidence>
<sequence>MTRKEAFSRMLAGLGADRSRCEELRGLLEQQFDAALRRDGSSLMAVGSAIRVLVDALGSSHEARRQCARVLADPKRPASMSELCALLRGAARDALTLEWQSFDALMRECRQLNQRNATVLMSQFEIVQRVLHGESDTYVHP</sequence>
<dbReference type="EMBL" id="QXCT01000001">
    <property type="protein sequence ID" value="MDW9250835.1"/>
    <property type="molecule type" value="Genomic_DNA"/>
</dbReference>